<comment type="caution">
    <text evidence="1">The sequence shown here is derived from an EMBL/GenBank/DDBJ whole genome shotgun (WGS) entry which is preliminary data.</text>
</comment>
<dbReference type="EMBL" id="PGOL01002160">
    <property type="protein sequence ID" value="PKI50008.1"/>
    <property type="molecule type" value="Genomic_DNA"/>
</dbReference>
<protein>
    <submittedName>
        <fullName evidence="1">Uncharacterized protein</fullName>
    </submittedName>
</protein>
<proteinExistence type="predicted"/>
<gene>
    <name evidence="1" type="ORF">CRG98_029595</name>
</gene>
<evidence type="ECO:0000313" key="1">
    <source>
        <dbReference type="EMBL" id="PKI50008.1"/>
    </source>
</evidence>
<keyword evidence="2" id="KW-1185">Reference proteome</keyword>
<sequence>MACVIKLQSIISYLSGYEDQEGAENESYNWAEVALSRLSWPQTRLPARQSYIRGRNLQLWSRAA</sequence>
<name>A0A2I0J197_PUNGR</name>
<reference evidence="1 2" key="1">
    <citation type="submission" date="2017-11" db="EMBL/GenBank/DDBJ databases">
        <title>De-novo sequencing of pomegranate (Punica granatum L.) genome.</title>
        <authorList>
            <person name="Akparov Z."/>
            <person name="Amiraslanov A."/>
            <person name="Hajiyeva S."/>
            <person name="Abbasov M."/>
            <person name="Kaur K."/>
            <person name="Hamwieh A."/>
            <person name="Solovyev V."/>
            <person name="Salamov A."/>
            <person name="Braich B."/>
            <person name="Kosarev P."/>
            <person name="Mahmoud A."/>
            <person name="Hajiyev E."/>
            <person name="Babayeva S."/>
            <person name="Izzatullayeva V."/>
            <person name="Mammadov A."/>
            <person name="Mammadov A."/>
            <person name="Sharifova S."/>
            <person name="Ojaghi J."/>
            <person name="Eynullazada K."/>
            <person name="Bayramov B."/>
            <person name="Abdulazimova A."/>
            <person name="Shahmuradov I."/>
        </authorList>
    </citation>
    <scope>NUCLEOTIDE SEQUENCE [LARGE SCALE GENOMIC DNA]</scope>
    <source>
        <strain evidence="2">cv. AG2017</strain>
        <tissue evidence="1">Leaf</tissue>
    </source>
</reference>
<evidence type="ECO:0000313" key="2">
    <source>
        <dbReference type="Proteomes" id="UP000233551"/>
    </source>
</evidence>
<organism evidence="1 2">
    <name type="scientific">Punica granatum</name>
    <name type="common">Pomegranate</name>
    <dbReference type="NCBI Taxonomy" id="22663"/>
    <lineage>
        <taxon>Eukaryota</taxon>
        <taxon>Viridiplantae</taxon>
        <taxon>Streptophyta</taxon>
        <taxon>Embryophyta</taxon>
        <taxon>Tracheophyta</taxon>
        <taxon>Spermatophyta</taxon>
        <taxon>Magnoliopsida</taxon>
        <taxon>eudicotyledons</taxon>
        <taxon>Gunneridae</taxon>
        <taxon>Pentapetalae</taxon>
        <taxon>rosids</taxon>
        <taxon>malvids</taxon>
        <taxon>Myrtales</taxon>
        <taxon>Lythraceae</taxon>
        <taxon>Punica</taxon>
    </lineage>
</organism>
<dbReference type="AlphaFoldDB" id="A0A2I0J197"/>
<accession>A0A2I0J197</accession>
<dbReference type="Proteomes" id="UP000233551">
    <property type="component" value="Unassembled WGS sequence"/>
</dbReference>